<dbReference type="AlphaFoldDB" id="A0A7G9QQN1"/>
<sequence>MAKKILLGMAVVAGVCVIAAAGFRFGKHLRQGERAQAVQVEQPPAVKSDA</sequence>
<dbReference type="EMBL" id="CP060711">
    <property type="protein sequence ID" value="QNN45656.1"/>
    <property type="molecule type" value="Genomic_DNA"/>
</dbReference>
<accession>A0A7G9QQN1</accession>
<keyword evidence="2" id="KW-1185">Reference proteome</keyword>
<gene>
    <name evidence="1" type="ORF">H9L17_10610</name>
</gene>
<dbReference type="Proteomes" id="UP000515977">
    <property type="component" value="Chromosome"/>
</dbReference>
<evidence type="ECO:0000313" key="2">
    <source>
        <dbReference type="Proteomes" id="UP000515977"/>
    </source>
</evidence>
<protein>
    <submittedName>
        <fullName evidence="1">Uncharacterized protein</fullName>
    </submittedName>
</protein>
<organism evidence="1 2">
    <name type="scientific">Thermomonas brevis</name>
    <dbReference type="NCBI Taxonomy" id="215691"/>
    <lineage>
        <taxon>Bacteria</taxon>
        <taxon>Pseudomonadati</taxon>
        <taxon>Pseudomonadota</taxon>
        <taxon>Gammaproteobacteria</taxon>
        <taxon>Lysobacterales</taxon>
        <taxon>Lysobacteraceae</taxon>
        <taxon>Thermomonas</taxon>
    </lineage>
</organism>
<name>A0A7G9QQN1_9GAMM</name>
<reference evidence="1 2" key="1">
    <citation type="submission" date="2020-08" db="EMBL/GenBank/DDBJ databases">
        <title>Genome sequence of Thermomonas brevis KACC 16975T.</title>
        <authorList>
            <person name="Hyun D.-W."/>
            <person name="Bae J.-W."/>
        </authorList>
    </citation>
    <scope>NUCLEOTIDE SEQUENCE [LARGE SCALE GENOMIC DNA]</scope>
    <source>
        <strain evidence="1 2">KACC 16975</strain>
    </source>
</reference>
<evidence type="ECO:0000313" key="1">
    <source>
        <dbReference type="EMBL" id="QNN45656.1"/>
    </source>
</evidence>
<proteinExistence type="predicted"/>
<dbReference type="KEGG" id="tbv:H9L17_10610"/>
<dbReference type="RefSeq" id="WP_187569424.1">
    <property type="nucleotide sequence ID" value="NZ_CP060711.1"/>
</dbReference>